<dbReference type="InterPro" id="IPR051531">
    <property type="entry name" value="N-acetyltransferase"/>
</dbReference>
<dbReference type="SUPFAM" id="SSF55729">
    <property type="entry name" value="Acyl-CoA N-acyltransferases (Nat)"/>
    <property type="match status" value="1"/>
</dbReference>
<dbReference type="EMBL" id="JACIEW010000001">
    <property type="protein sequence ID" value="MBB4050574.1"/>
    <property type="molecule type" value="Genomic_DNA"/>
</dbReference>
<feature type="domain" description="N-acetyltransferase" evidence="4">
    <location>
        <begin position="12"/>
        <end position="146"/>
    </location>
</feature>
<keyword evidence="6" id="KW-1185">Reference proteome</keyword>
<comment type="caution">
    <text evidence="5">The sequence shown here is derived from an EMBL/GenBank/DDBJ whole genome shotgun (WGS) entry which is preliminary data.</text>
</comment>
<dbReference type="GO" id="GO:0005737">
    <property type="term" value="C:cytoplasm"/>
    <property type="evidence" value="ECO:0007669"/>
    <property type="project" value="TreeGrafter"/>
</dbReference>
<keyword evidence="1 5" id="KW-0808">Transferase</keyword>
<accession>A0A7W6N9M1</accession>
<dbReference type="Proteomes" id="UP000547011">
    <property type="component" value="Unassembled WGS sequence"/>
</dbReference>
<dbReference type="InterPro" id="IPR000182">
    <property type="entry name" value="GNAT_dom"/>
</dbReference>
<dbReference type="AlphaFoldDB" id="A0A7W6N9M1"/>
<evidence type="ECO:0000256" key="2">
    <source>
        <dbReference type="ARBA" id="ARBA00023315"/>
    </source>
</evidence>
<protein>
    <submittedName>
        <fullName evidence="5">RimJ/RimL family protein N-acetyltransferase</fullName>
    </submittedName>
</protein>
<dbReference type="InterPro" id="IPR016181">
    <property type="entry name" value="Acyl_CoA_acyltransferase"/>
</dbReference>
<gene>
    <name evidence="5" type="ORF">GGR20_000192</name>
</gene>
<organism evidence="5 6">
    <name type="scientific">Devosia subaequoris</name>
    <dbReference type="NCBI Taxonomy" id="395930"/>
    <lineage>
        <taxon>Bacteria</taxon>
        <taxon>Pseudomonadati</taxon>
        <taxon>Pseudomonadota</taxon>
        <taxon>Alphaproteobacteria</taxon>
        <taxon>Hyphomicrobiales</taxon>
        <taxon>Devosiaceae</taxon>
        <taxon>Devosia</taxon>
    </lineage>
</organism>
<dbReference type="Pfam" id="PF13302">
    <property type="entry name" value="Acetyltransf_3"/>
    <property type="match status" value="1"/>
</dbReference>
<proteinExistence type="inferred from homology"/>
<keyword evidence="2" id="KW-0012">Acyltransferase</keyword>
<dbReference type="PANTHER" id="PTHR43792">
    <property type="entry name" value="GNAT FAMILY, PUTATIVE (AFU_ORTHOLOGUE AFUA_3G00765)-RELATED-RELATED"/>
    <property type="match status" value="1"/>
</dbReference>
<dbReference type="GO" id="GO:0008999">
    <property type="term" value="F:protein-N-terminal-alanine acetyltransferase activity"/>
    <property type="evidence" value="ECO:0007669"/>
    <property type="project" value="TreeGrafter"/>
</dbReference>
<name>A0A7W6N9M1_9HYPH</name>
<comment type="similarity">
    <text evidence="3">Belongs to the acetyltransferase family. RimJ subfamily.</text>
</comment>
<dbReference type="PROSITE" id="PS51186">
    <property type="entry name" value="GNAT"/>
    <property type="match status" value="1"/>
</dbReference>
<evidence type="ECO:0000259" key="4">
    <source>
        <dbReference type="PROSITE" id="PS51186"/>
    </source>
</evidence>
<dbReference type="PANTHER" id="PTHR43792:SF8">
    <property type="entry name" value="[RIBOSOMAL PROTEIN US5]-ALANINE N-ACETYLTRANSFERASE"/>
    <property type="match status" value="1"/>
</dbReference>
<sequence length="146" mass="16163">MLSADAQELQQLMMRNRAHLTAHGDYLDQTQSSVSDLKAELTWCAERNWRFGIYYQHELIGRVDLLGIEPPRYGVGYWLSEAHTGNGFAKQAVGAVVDFAAATCGASDLFAGVSHGNTPSVGLLSRLGFQPVARFDTYTRYHLAIR</sequence>
<reference evidence="5 6" key="1">
    <citation type="submission" date="2020-08" db="EMBL/GenBank/DDBJ databases">
        <title>Genomic Encyclopedia of Type Strains, Phase IV (KMG-IV): sequencing the most valuable type-strain genomes for metagenomic binning, comparative biology and taxonomic classification.</title>
        <authorList>
            <person name="Goeker M."/>
        </authorList>
    </citation>
    <scope>NUCLEOTIDE SEQUENCE [LARGE SCALE GENOMIC DNA]</scope>
    <source>
        <strain evidence="5 6">DSM 23447</strain>
    </source>
</reference>
<evidence type="ECO:0000256" key="1">
    <source>
        <dbReference type="ARBA" id="ARBA00022679"/>
    </source>
</evidence>
<evidence type="ECO:0000313" key="5">
    <source>
        <dbReference type="EMBL" id="MBB4050574.1"/>
    </source>
</evidence>
<evidence type="ECO:0000256" key="3">
    <source>
        <dbReference type="ARBA" id="ARBA00038502"/>
    </source>
</evidence>
<dbReference type="Gene3D" id="3.40.630.30">
    <property type="match status" value="1"/>
</dbReference>
<evidence type="ECO:0000313" key="6">
    <source>
        <dbReference type="Proteomes" id="UP000547011"/>
    </source>
</evidence>